<dbReference type="Pfam" id="PF01514">
    <property type="entry name" value="YscJ_FliF"/>
    <property type="match status" value="1"/>
</dbReference>
<keyword evidence="4 10" id="KW-0732">Signal</keyword>
<evidence type="ECO:0000256" key="9">
    <source>
        <dbReference type="ARBA" id="ARBA00023288"/>
    </source>
</evidence>
<evidence type="ECO:0000256" key="7">
    <source>
        <dbReference type="ARBA" id="ARBA00023139"/>
    </source>
</evidence>
<dbReference type="PANTHER" id="PTHR30046:SF3">
    <property type="entry name" value="SECRETION SYSTEM APPARATUS LIPOPROTEIN SSAJ"/>
    <property type="match status" value="1"/>
</dbReference>
<dbReference type="STRING" id="1247936.BN2475_510060"/>
<dbReference type="InterPro" id="IPR006182">
    <property type="entry name" value="FliF_N_dom"/>
</dbReference>
<gene>
    <name evidence="13" type="ORF">BN2475_510060</name>
</gene>
<sequence length="269" mass="29115">MKYPVALKVLPALLILSACYQPELLADLSEQQANEIVAVLQAHNLSADKQDQGKMKFAVAVGQTDFPAAVDLLQKYALPTAPRVEVAHAFPADTFVGSPMAEQVRLLSAVEQRLEQNLAAMNNVARAHVQVSYPLKPNDEDGKGERPVHVAVLLTYRNAANRDLLVSEVKRFIKNSFANIDYDNISVILYEAPSVSGMLIAQPAASSHNTWLYPLLAIPAVIGAAGGGLILFLRKRRQAPDVSEPDSDSRAPQADDMEPTLSNKASAPL</sequence>
<feature type="region of interest" description="Disordered" evidence="11">
    <location>
        <begin position="241"/>
        <end position="269"/>
    </location>
</feature>
<dbReference type="AlphaFoldDB" id="A0A1N7SCA5"/>
<dbReference type="GO" id="GO:0009279">
    <property type="term" value="C:cell outer membrane"/>
    <property type="evidence" value="ECO:0007669"/>
    <property type="project" value="UniProtKB-SubCell"/>
</dbReference>
<evidence type="ECO:0000259" key="12">
    <source>
        <dbReference type="Pfam" id="PF01514"/>
    </source>
</evidence>
<dbReference type="Gene3D" id="3.30.300.30">
    <property type="match status" value="1"/>
</dbReference>
<keyword evidence="7 10" id="KW-0564">Palmitate</keyword>
<dbReference type="GO" id="GO:0009306">
    <property type="term" value="P:protein secretion"/>
    <property type="evidence" value="ECO:0007669"/>
    <property type="project" value="InterPro"/>
</dbReference>
<evidence type="ECO:0000313" key="14">
    <source>
        <dbReference type="Proteomes" id="UP000187012"/>
    </source>
</evidence>
<reference evidence="13 14" key="1">
    <citation type="submission" date="2016-12" db="EMBL/GenBank/DDBJ databases">
        <authorList>
            <person name="Song W.-J."/>
            <person name="Kurnit D.M."/>
        </authorList>
    </citation>
    <scope>NUCLEOTIDE SEQUENCE [LARGE SCALE GENOMIC DNA]</scope>
    <source>
        <strain evidence="13 14">STM7296</strain>
    </source>
</reference>
<comment type="subcellular location">
    <subcellularLocation>
        <location evidence="1">Cell outer membrane</location>
        <topology evidence="1">Lipid-anchor</topology>
    </subcellularLocation>
</comment>
<dbReference type="PROSITE" id="PS51257">
    <property type="entry name" value="PROKAR_LIPOPROTEIN"/>
    <property type="match status" value="1"/>
</dbReference>
<evidence type="ECO:0000256" key="5">
    <source>
        <dbReference type="ARBA" id="ARBA00022927"/>
    </source>
</evidence>
<evidence type="ECO:0000313" key="13">
    <source>
        <dbReference type="EMBL" id="SIT45000.1"/>
    </source>
</evidence>
<feature type="compositionally biased region" description="Polar residues" evidence="11">
    <location>
        <begin position="260"/>
        <end position="269"/>
    </location>
</feature>
<evidence type="ECO:0000256" key="2">
    <source>
        <dbReference type="ARBA" id="ARBA00009509"/>
    </source>
</evidence>
<dbReference type="Proteomes" id="UP000187012">
    <property type="component" value="Unassembled WGS sequence"/>
</dbReference>
<organism evidence="13 14">
    <name type="scientific">Paraburkholderia ribeironis</name>
    <dbReference type="NCBI Taxonomy" id="1247936"/>
    <lineage>
        <taxon>Bacteria</taxon>
        <taxon>Pseudomonadati</taxon>
        <taxon>Pseudomonadota</taxon>
        <taxon>Betaproteobacteria</taxon>
        <taxon>Burkholderiales</taxon>
        <taxon>Burkholderiaceae</taxon>
        <taxon>Paraburkholderia</taxon>
    </lineage>
</organism>
<proteinExistence type="inferred from homology"/>
<keyword evidence="6 10" id="KW-0472">Membrane</keyword>
<evidence type="ECO:0000256" key="1">
    <source>
        <dbReference type="ARBA" id="ARBA00004459"/>
    </source>
</evidence>
<evidence type="ECO:0000256" key="8">
    <source>
        <dbReference type="ARBA" id="ARBA00023237"/>
    </source>
</evidence>
<dbReference type="RefSeq" id="WP_094781779.1">
    <property type="nucleotide sequence ID" value="NZ_CYGX02000051.1"/>
</dbReference>
<keyword evidence="10" id="KW-0812">Transmembrane</keyword>
<dbReference type="OrthoDB" id="115186at2"/>
<dbReference type="PRINTS" id="PR01338">
    <property type="entry name" value="TYPE3OMKPROT"/>
</dbReference>
<feature type="chain" id="PRO_5011812345" description="Lipoprotein" evidence="10">
    <location>
        <begin position="21"/>
        <end position="269"/>
    </location>
</feature>
<keyword evidence="10" id="KW-1133">Transmembrane helix</keyword>
<keyword evidence="14" id="KW-1185">Reference proteome</keyword>
<evidence type="ECO:0000256" key="4">
    <source>
        <dbReference type="ARBA" id="ARBA00022729"/>
    </source>
</evidence>
<evidence type="ECO:0000256" key="6">
    <source>
        <dbReference type="ARBA" id="ARBA00023136"/>
    </source>
</evidence>
<evidence type="ECO:0000256" key="11">
    <source>
        <dbReference type="SAM" id="MobiDB-lite"/>
    </source>
</evidence>
<dbReference type="Gene3D" id="3.30.70.1530">
    <property type="entry name" value="Hypothetical protein rpa1041"/>
    <property type="match status" value="1"/>
</dbReference>
<keyword evidence="9 10" id="KW-0449">Lipoprotein</keyword>
<dbReference type="PANTHER" id="PTHR30046">
    <property type="entry name" value="FLAGELLAR M-RING PROTEIN"/>
    <property type="match status" value="1"/>
</dbReference>
<name>A0A1N7SCA5_9BURK</name>
<accession>A0A1N7SCA5</accession>
<protein>
    <recommendedName>
        <fullName evidence="10">Lipoprotein</fullName>
    </recommendedName>
</protein>
<feature type="transmembrane region" description="Helical" evidence="10">
    <location>
        <begin position="211"/>
        <end position="233"/>
    </location>
</feature>
<comment type="similarity">
    <text evidence="2 10">Belongs to the YscJ lipoprotein family.</text>
</comment>
<evidence type="ECO:0000256" key="3">
    <source>
        <dbReference type="ARBA" id="ARBA00022448"/>
    </source>
</evidence>
<keyword evidence="3" id="KW-0813">Transport</keyword>
<dbReference type="InterPro" id="IPR043427">
    <property type="entry name" value="YscJ/FliF"/>
</dbReference>
<feature type="domain" description="Flagellar M-ring N-terminal" evidence="12">
    <location>
        <begin position="23"/>
        <end position="188"/>
    </location>
</feature>
<dbReference type="EMBL" id="CYGX02000051">
    <property type="protein sequence ID" value="SIT45000.1"/>
    <property type="molecule type" value="Genomic_DNA"/>
</dbReference>
<dbReference type="NCBIfam" id="TIGR02544">
    <property type="entry name" value="III_secr_YscJ"/>
    <property type="match status" value="1"/>
</dbReference>
<dbReference type="InterPro" id="IPR003282">
    <property type="entry name" value="T3SS_SctJ"/>
</dbReference>
<feature type="signal peptide" evidence="10">
    <location>
        <begin position="1"/>
        <end position="20"/>
    </location>
</feature>
<dbReference type="InterPro" id="IPR045851">
    <property type="entry name" value="AMP-bd_C_sf"/>
</dbReference>
<keyword evidence="5" id="KW-0653">Protein transport</keyword>
<evidence type="ECO:0000256" key="10">
    <source>
        <dbReference type="RuleBase" id="RU364102"/>
    </source>
</evidence>
<keyword evidence="8 10" id="KW-0998">Cell outer membrane</keyword>